<dbReference type="InterPro" id="IPR029787">
    <property type="entry name" value="Nucleotide_cyclase"/>
</dbReference>
<dbReference type="SMART" id="SM00028">
    <property type="entry name" value="TPR"/>
    <property type="match status" value="6"/>
</dbReference>
<evidence type="ECO:0000256" key="10">
    <source>
        <dbReference type="SAM" id="Phobius"/>
    </source>
</evidence>
<evidence type="ECO:0000313" key="13">
    <source>
        <dbReference type="Proteomes" id="UP001252186"/>
    </source>
</evidence>
<name>A0ABU2Y2E9_9FLAO</name>
<comment type="subcellular location">
    <subcellularLocation>
        <location evidence="1">Membrane</location>
    </subcellularLocation>
</comment>
<dbReference type="RefSeq" id="WP_311592047.1">
    <property type="nucleotide sequence ID" value="NZ_JAVRHV010000001.1"/>
</dbReference>
<evidence type="ECO:0000256" key="9">
    <source>
        <dbReference type="RuleBase" id="RU000405"/>
    </source>
</evidence>
<dbReference type="Proteomes" id="UP001252186">
    <property type="component" value="Unassembled WGS sequence"/>
</dbReference>
<dbReference type="PANTHER" id="PTHR11920">
    <property type="entry name" value="GUANYLYL CYCLASE"/>
    <property type="match status" value="1"/>
</dbReference>
<keyword evidence="6 10" id="KW-0472">Membrane</keyword>
<dbReference type="CDD" id="cd07302">
    <property type="entry name" value="CHD"/>
    <property type="match status" value="1"/>
</dbReference>
<evidence type="ECO:0000256" key="4">
    <source>
        <dbReference type="ARBA" id="ARBA00022801"/>
    </source>
</evidence>
<protein>
    <submittedName>
        <fullName evidence="12">Adenylate/guanylate cyclase domain-containing protein</fullName>
    </submittedName>
</protein>
<dbReference type="Gene3D" id="3.30.70.1230">
    <property type="entry name" value="Nucleotide cyclase"/>
    <property type="match status" value="1"/>
</dbReference>
<keyword evidence="2 10" id="KW-0812">Transmembrane</keyword>
<evidence type="ECO:0000256" key="5">
    <source>
        <dbReference type="ARBA" id="ARBA00022989"/>
    </source>
</evidence>
<keyword evidence="7 9" id="KW-0456">Lyase</keyword>
<dbReference type="Gene3D" id="1.25.40.10">
    <property type="entry name" value="Tetratricopeptide repeat domain"/>
    <property type="match status" value="1"/>
</dbReference>
<reference evidence="12 13" key="1">
    <citation type="submission" date="2023-09" db="EMBL/GenBank/DDBJ databases">
        <authorList>
            <person name="Rey-Velasco X."/>
        </authorList>
    </citation>
    <scope>NUCLEOTIDE SEQUENCE [LARGE SCALE GENOMIC DNA]</scope>
    <source>
        <strain evidence="12 13">P050</strain>
    </source>
</reference>
<dbReference type="InterPro" id="IPR001054">
    <property type="entry name" value="A/G_cyclase"/>
</dbReference>
<dbReference type="SUPFAM" id="SSF55073">
    <property type="entry name" value="Nucleotide cyclase"/>
    <property type="match status" value="1"/>
</dbReference>
<keyword evidence="5 10" id="KW-1133">Transmembrane helix</keyword>
<evidence type="ECO:0000313" key="12">
    <source>
        <dbReference type="EMBL" id="MDT0552207.1"/>
    </source>
</evidence>
<evidence type="ECO:0000256" key="1">
    <source>
        <dbReference type="ARBA" id="ARBA00004370"/>
    </source>
</evidence>
<evidence type="ECO:0000256" key="2">
    <source>
        <dbReference type="ARBA" id="ARBA00022692"/>
    </source>
</evidence>
<evidence type="ECO:0000256" key="3">
    <source>
        <dbReference type="ARBA" id="ARBA00022741"/>
    </source>
</evidence>
<keyword evidence="13" id="KW-1185">Reference proteome</keyword>
<dbReference type="PANTHER" id="PTHR11920:SF335">
    <property type="entry name" value="GUANYLATE CYCLASE"/>
    <property type="match status" value="1"/>
</dbReference>
<dbReference type="InterPro" id="IPR050401">
    <property type="entry name" value="Cyclic_nucleotide_synthase"/>
</dbReference>
<keyword evidence="4" id="KW-0378">Hydrolase</keyword>
<dbReference type="Pfam" id="PF00211">
    <property type="entry name" value="Guanylate_cyc"/>
    <property type="match status" value="1"/>
</dbReference>
<dbReference type="InterPro" id="IPR018087">
    <property type="entry name" value="Glyco_hydro_5_CS"/>
</dbReference>
<keyword evidence="3" id="KW-0547">Nucleotide-binding</keyword>
<comment type="caution">
    <text evidence="12">The sequence shown here is derived from an EMBL/GenBank/DDBJ whole genome shotgun (WGS) entry which is preliminary data.</text>
</comment>
<comment type="similarity">
    <text evidence="9">Belongs to the adenylyl cyclase class-4/guanylyl cyclase family.</text>
</comment>
<organism evidence="12 13">
    <name type="scientific">Urechidicola vernalis</name>
    <dbReference type="NCBI Taxonomy" id="3075600"/>
    <lineage>
        <taxon>Bacteria</taxon>
        <taxon>Pseudomonadati</taxon>
        <taxon>Bacteroidota</taxon>
        <taxon>Flavobacteriia</taxon>
        <taxon>Flavobacteriales</taxon>
        <taxon>Flavobacteriaceae</taxon>
        <taxon>Urechidicola</taxon>
    </lineage>
</organism>
<dbReference type="SMART" id="SM00044">
    <property type="entry name" value="CYCc"/>
    <property type="match status" value="1"/>
</dbReference>
<feature type="transmembrane region" description="Helical" evidence="10">
    <location>
        <begin position="351"/>
        <end position="370"/>
    </location>
</feature>
<dbReference type="EMBL" id="JAVRHV010000001">
    <property type="protein sequence ID" value="MDT0552207.1"/>
    <property type="molecule type" value="Genomic_DNA"/>
</dbReference>
<keyword evidence="8" id="KW-0326">Glycosidase</keyword>
<dbReference type="PROSITE" id="PS00452">
    <property type="entry name" value="GUANYLATE_CYCLASE_1"/>
    <property type="match status" value="1"/>
</dbReference>
<dbReference type="InterPro" id="IPR011990">
    <property type="entry name" value="TPR-like_helical_dom_sf"/>
</dbReference>
<evidence type="ECO:0000256" key="6">
    <source>
        <dbReference type="ARBA" id="ARBA00023136"/>
    </source>
</evidence>
<evidence type="ECO:0000256" key="7">
    <source>
        <dbReference type="ARBA" id="ARBA00023239"/>
    </source>
</evidence>
<dbReference type="InterPro" id="IPR019734">
    <property type="entry name" value="TPR_rpt"/>
</dbReference>
<sequence length="597" mass="67826">MRLFLVIVIFSSLCFKSYSQISKEVDSLTQIYESNLYNEKTQLILLEKLSHNHPNLDLAIKYSDELILMAEAVDSTQYLFKGFLNKGNALRIKGDLTHALENYFTAARIIKESDNGNRLGIINSTIADVYSLMGNHKNSMSYYNQAIAILKIEKDSLNFASALLNAGDELLSQDKLNSASKYFKEAGIIFQLLNEPLGYAYYLGNMGLVYARQEKDTLALKAIKNSIKILEEQEDFYGISAYLAYMSEIYALKEDYNSATKYAEISLKIAKNYGLKQQISDAYLQLSETHEKMGNTESYIKYYKQHIVYKDSLNNISKVQEIANITTDYEVSKKQVQVDLLNEQKRNQKNIAITVSIVLFLVLLLAIGLFNRNKYIKKTSQIIADEKKKSDNLLNNILPGETANELKNTGKVRAKRYESTTVMFTDFKGFTSHSEELSPEQLVESVDYYFSNFDKIIERHGVEKIKTIGDSYMCAAGLPFPDENHAVKVINAAKEIIEFVEDSKNNRSKIFTHYEIRVGINSGPVVAGVVGSKKFAYDIWGDTVNTASRMESSSEPGRINISNSTYNLVKDHFKFERRGEMSVKNKGILQMYFLIDS</sequence>
<accession>A0ABU2Y2E9</accession>
<evidence type="ECO:0000256" key="8">
    <source>
        <dbReference type="ARBA" id="ARBA00023295"/>
    </source>
</evidence>
<dbReference type="InterPro" id="IPR018297">
    <property type="entry name" value="A/G_cyclase_CS"/>
</dbReference>
<dbReference type="PROSITE" id="PS50125">
    <property type="entry name" value="GUANYLATE_CYCLASE_2"/>
    <property type="match status" value="1"/>
</dbReference>
<feature type="domain" description="Guanylate cyclase" evidence="11">
    <location>
        <begin position="421"/>
        <end position="551"/>
    </location>
</feature>
<dbReference type="PROSITE" id="PS00659">
    <property type="entry name" value="GLYCOSYL_HYDROL_F5"/>
    <property type="match status" value="1"/>
</dbReference>
<proteinExistence type="inferred from homology"/>
<dbReference type="SUPFAM" id="SSF48452">
    <property type="entry name" value="TPR-like"/>
    <property type="match status" value="2"/>
</dbReference>
<evidence type="ECO:0000259" key="11">
    <source>
        <dbReference type="PROSITE" id="PS50125"/>
    </source>
</evidence>
<gene>
    <name evidence="12" type="ORF">RM519_03010</name>
</gene>
<dbReference type="Pfam" id="PF13181">
    <property type="entry name" value="TPR_8"/>
    <property type="match status" value="1"/>
</dbReference>